<dbReference type="EMBL" id="JAQQWM010000008">
    <property type="protein sequence ID" value="KAK8053048.1"/>
    <property type="molecule type" value="Genomic_DNA"/>
</dbReference>
<proteinExistence type="predicted"/>
<dbReference type="PANTHER" id="PTHR38167">
    <property type="entry name" value="C2H2-TYPE DOMAIN-CONTAINING PROTEIN"/>
    <property type="match status" value="1"/>
</dbReference>
<feature type="compositionally biased region" description="Low complexity" evidence="1">
    <location>
        <begin position="57"/>
        <end position="68"/>
    </location>
</feature>
<evidence type="ECO:0000313" key="3">
    <source>
        <dbReference type="Proteomes" id="UP001446871"/>
    </source>
</evidence>
<feature type="region of interest" description="Disordered" evidence="1">
    <location>
        <begin position="43"/>
        <end position="89"/>
    </location>
</feature>
<organism evidence="2 3">
    <name type="scientific">Apiospora saccharicola</name>
    <dbReference type="NCBI Taxonomy" id="335842"/>
    <lineage>
        <taxon>Eukaryota</taxon>
        <taxon>Fungi</taxon>
        <taxon>Dikarya</taxon>
        <taxon>Ascomycota</taxon>
        <taxon>Pezizomycotina</taxon>
        <taxon>Sordariomycetes</taxon>
        <taxon>Xylariomycetidae</taxon>
        <taxon>Amphisphaeriales</taxon>
        <taxon>Apiosporaceae</taxon>
        <taxon>Apiospora</taxon>
    </lineage>
</organism>
<protein>
    <submittedName>
        <fullName evidence="2">Uncharacterized protein</fullName>
    </submittedName>
</protein>
<name>A0ABR1U2K5_9PEZI</name>
<dbReference type="Proteomes" id="UP001446871">
    <property type="component" value="Unassembled WGS sequence"/>
</dbReference>
<gene>
    <name evidence="2" type="ORF">PG996_012349</name>
</gene>
<dbReference type="PANTHER" id="PTHR38167:SF1">
    <property type="entry name" value="C2H2-TYPE DOMAIN-CONTAINING PROTEIN"/>
    <property type="match status" value="1"/>
</dbReference>
<evidence type="ECO:0000313" key="2">
    <source>
        <dbReference type="EMBL" id="KAK8053048.1"/>
    </source>
</evidence>
<keyword evidence="3" id="KW-1185">Reference proteome</keyword>
<sequence length="184" mass="20663">MEDDLFEKIYQLDATELRQIVLGLCLDPKNKEAVAKHIKLLPKEGAAKPAQPQSSKPTTIPAEPAPAAQSQNPEGTERPTSRRSSVHTTPYTRRKCENCDFWFTAIDNAEKACKFHPGDMIIDPGTNVWSTLWDGSVPSDWDNEHGRQMFPRGFRWTCCGGIGPNCFPCVEQYHVSRPKDTYAV</sequence>
<reference evidence="2 3" key="1">
    <citation type="submission" date="2023-01" db="EMBL/GenBank/DDBJ databases">
        <title>Analysis of 21 Apiospora genomes using comparative genomics revels a genus with tremendous synthesis potential of carbohydrate active enzymes and secondary metabolites.</title>
        <authorList>
            <person name="Sorensen T."/>
        </authorList>
    </citation>
    <scope>NUCLEOTIDE SEQUENCE [LARGE SCALE GENOMIC DNA]</scope>
    <source>
        <strain evidence="2 3">CBS 83171</strain>
    </source>
</reference>
<accession>A0ABR1U2K5</accession>
<comment type="caution">
    <text evidence="2">The sequence shown here is derived from an EMBL/GenBank/DDBJ whole genome shotgun (WGS) entry which is preliminary data.</text>
</comment>
<evidence type="ECO:0000256" key="1">
    <source>
        <dbReference type="SAM" id="MobiDB-lite"/>
    </source>
</evidence>